<dbReference type="PANTHER" id="PTHR16172:SF27">
    <property type="entry name" value="FI19426P1"/>
    <property type="match status" value="1"/>
</dbReference>
<reference evidence="9" key="1">
    <citation type="submission" date="2025-08" db="UniProtKB">
        <authorList>
            <consortium name="RefSeq"/>
        </authorList>
    </citation>
    <scope>IDENTIFICATION</scope>
    <source>
        <tissue evidence="9">Whole Larva</tissue>
    </source>
</reference>
<feature type="transmembrane region" description="Helical" evidence="6">
    <location>
        <begin position="498"/>
        <end position="515"/>
    </location>
</feature>
<feature type="domain" description="Major facilitator superfamily associated" evidence="7">
    <location>
        <begin position="8"/>
        <end position="586"/>
    </location>
</feature>
<feature type="transmembrane region" description="Helical" evidence="6">
    <location>
        <begin position="593"/>
        <end position="613"/>
    </location>
</feature>
<dbReference type="GeneID" id="108567324"/>
<dbReference type="Pfam" id="PF12832">
    <property type="entry name" value="MFS_1_like"/>
    <property type="match status" value="1"/>
</dbReference>
<evidence type="ECO:0000256" key="5">
    <source>
        <dbReference type="ARBA" id="ARBA00023136"/>
    </source>
</evidence>
<dbReference type="PANTHER" id="PTHR16172">
    <property type="entry name" value="MAJOR FACILITATOR SUPERFAMILY DOMAIN-CONTAINING PROTEIN 6-LIKE"/>
    <property type="match status" value="1"/>
</dbReference>
<feature type="transmembrane region" description="Helical" evidence="6">
    <location>
        <begin position="355"/>
        <end position="374"/>
    </location>
</feature>
<keyword evidence="8" id="KW-1185">Reference proteome</keyword>
<organism evidence="8 9">
    <name type="scientific">Nicrophorus vespilloides</name>
    <name type="common">Boreal carrion beetle</name>
    <dbReference type="NCBI Taxonomy" id="110193"/>
    <lineage>
        <taxon>Eukaryota</taxon>
        <taxon>Metazoa</taxon>
        <taxon>Ecdysozoa</taxon>
        <taxon>Arthropoda</taxon>
        <taxon>Hexapoda</taxon>
        <taxon>Insecta</taxon>
        <taxon>Pterygota</taxon>
        <taxon>Neoptera</taxon>
        <taxon>Endopterygota</taxon>
        <taxon>Coleoptera</taxon>
        <taxon>Polyphaga</taxon>
        <taxon>Staphyliniformia</taxon>
        <taxon>Silphidae</taxon>
        <taxon>Nicrophorinae</taxon>
        <taxon>Nicrophorus</taxon>
    </lineage>
</organism>
<dbReference type="InterPro" id="IPR036259">
    <property type="entry name" value="MFS_trans_sf"/>
</dbReference>
<comment type="subcellular location">
    <subcellularLocation>
        <location evidence="1">Membrane</location>
        <topology evidence="1">Multi-pass membrane protein</topology>
    </subcellularLocation>
</comment>
<feature type="transmembrane region" description="Helical" evidence="6">
    <location>
        <begin position="429"/>
        <end position="447"/>
    </location>
</feature>
<keyword evidence="3 6" id="KW-0812">Transmembrane</keyword>
<keyword evidence="4 6" id="KW-1133">Transmembrane helix</keyword>
<feature type="transmembrane region" description="Helical" evidence="6">
    <location>
        <begin position="45"/>
        <end position="65"/>
    </location>
</feature>
<feature type="transmembrane region" description="Helical" evidence="6">
    <location>
        <begin position="556"/>
        <end position="581"/>
    </location>
</feature>
<comment type="similarity">
    <text evidence="2">Belongs to the major facilitator superfamily. MFSD6 family.</text>
</comment>
<dbReference type="InterPro" id="IPR024989">
    <property type="entry name" value="MFS_assoc_dom"/>
</dbReference>
<feature type="transmembrane region" description="Helical" evidence="6">
    <location>
        <begin position="380"/>
        <end position="399"/>
    </location>
</feature>
<evidence type="ECO:0000256" key="2">
    <source>
        <dbReference type="ARBA" id="ARBA00005241"/>
    </source>
</evidence>
<dbReference type="Proteomes" id="UP000695000">
    <property type="component" value="Unplaced"/>
</dbReference>
<dbReference type="SUPFAM" id="SSF103473">
    <property type="entry name" value="MFS general substrate transporter"/>
    <property type="match status" value="2"/>
</dbReference>
<feature type="transmembrane region" description="Helical" evidence="6">
    <location>
        <begin position="521"/>
        <end position="544"/>
    </location>
</feature>
<accession>A0ABM1N8Q2</accession>
<dbReference type="PROSITE" id="PS51257">
    <property type="entry name" value="PROKAR_LIPOPROTEIN"/>
    <property type="match status" value="1"/>
</dbReference>
<proteinExistence type="inferred from homology"/>
<feature type="transmembrane region" description="Helical" evidence="6">
    <location>
        <begin position="316"/>
        <end position="343"/>
    </location>
</feature>
<evidence type="ECO:0000313" key="8">
    <source>
        <dbReference type="Proteomes" id="UP000695000"/>
    </source>
</evidence>
<protein>
    <submittedName>
        <fullName evidence="9">Uncharacterized protein LOC108567324</fullName>
    </submittedName>
</protein>
<dbReference type="RefSeq" id="XP_017783202.1">
    <property type="nucleotide sequence ID" value="XM_017927713.1"/>
</dbReference>
<name>A0ABM1N8Q2_NICVS</name>
<feature type="transmembrane region" description="Helical" evidence="6">
    <location>
        <begin position="12"/>
        <end position="33"/>
    </location>
</feature>
<evidence type="ECO:0000313" key="9">
    <source>
        <dbReference type="RefSeq" id="XP_017783202.1"/>
    </source>
</evidence>
<evidence type="ECO:0000256" key="1">
    <source>
        <dbReference type="ARBA" id="ARBA00004141"/>
    </source>
</evidence>
<evidence type="ECO:0000259" key="7">
    <source>
        <dbReference type="Pfam" id="PF12832"/>
    </source>
</evidence>
<evidence type="ECO:0000256" key="3">
    <source>
        <dbReference type="ARBA" id="ARBA00022692"/>
    </source>
</evidence>
<keyword evidence="5 6" id="KW-0472">Membrane</keyword>
<sequence>MKHINSSLISLKCVLFLFFGGMGCLFPFLPLHMTLKGLSVEEAKIISIVAPCIALIGPAIAAPLADKLAGGPEGNKRSKTGRYLRVMIAVCFILAAIFYWLLAAVPTIVRSPPSVTFTCDPNGGTIFQERCGVEKTCYNWNSDNRGSLFVTNCRFTCESSMELTSDVTTIYPDQDTSVASDEYDENDYNENDIIVEDDESSAKSQTTDEVVPHPHLCYTDANGFVVCEVFTKYSKPIDLNVNLFPSKTGNAEEDEDTICTYPIGSDFHCRIAPEVESNLTKSTNSCHPIVKCNVYEPYRSKNMLKVSECGYNNISFWLYLFIRSFADIFPATAVALLAAAIIIATRETSTGRGDVGKQLACGALGFAILAPIIGAINHPIVSLIIFSVLMVLAALIILFDSKMPLSPPEWWWHTQCGLLAYPMSSVRKYGFEIAGLAVVLTMLGVFWSAMDSYLPWRVADLSGSPLLVGLTITAGALPAVPFLIFAEKIVDYCGHTNLLITAFTFYIIHYTSLAVIENAWLLLICEAFEIFSLHLMWTTAILYLRHLVPRRFTVCGQALPIITHFCIGRFIGALIGGIAYSESHEQFMQVHKWFAVAAAIIATIYFLSYHFYLKPKCAAPLAQPPRPAPATVNGANTNGSYTPLRVYHNGRAKKGQFRY</sequence>
<feature type="transmembrane region" description="Helical" evidence="6">
    <location>
        <begin position="86"/>
        <end position="109"/>
    </location>
</feature>
<dbReference type="InterPro" id="IPR051717">
    <property type="entry name" value="MFS_MFSD6"/>
</dbReference>
<evidence type="ECO:0000256" key="6">
    <source>
        <dbReference type="SAM" id="Phobius"/>
    </source>
</evidence>
<dbReference type="Gene3D" id="1.20.1250.20">
    <property type="entry name" value="MFS general substrate transporter like domains"/>
    <property type="match status" value="2"/>
</dbReference>
<evidence type="ECO:0000256" key="4">
    <source>
        <dbReference type="ARBA" id="ARBA00022989"/>
    </source>
</evidence>
<gene>
    <name evidence="9" type="primary">LOC108567324</name>
</gene>
<feature type="transmembrane region" description="Helical" evidence="6">
    <location>
        <begin position="467"/>
        <end position="486"/>
    </location>
</feature>